<proteinExistence type="predicted"/>
<gene>
    <name evidence="1" type="ORF">IFM46972_10356</name>
</gene>
<dbReference type="AlphaFoldDB" id="A0A8H3XPD1"/>
<evidence type="ECO:0000313" key="1">
    <source>
        <dbReference type="EMBL" id="GFF55811.1"/>
    </source>
</evidence>
<evidence type="ECO:0000313" key="2">
    <source>
        <dbReference type="Proteomes" id="UP000465221"/>
    </source>
</evidence>
<accession>A0A8H3XPD1</accession>
<dbReference type="EMBL" id="BLKC01000128">
    <property type="protein sequence ID" value="GFF55811.1"/>
    <property type="molecule type" value="Genomic_DNA"/>
</dbReference>
<name>A0A8H3XPD1_9EURO</name>
<reference evidence="1 2" key="1">
    <citation type="submission" date="2020-01" db="EMBL/GenBank/DDBJ databases">
        <title>Draft genome sequence of Aspergillus udagawae IFM 46972.</title>
        <authorList>
            <person name="Takahashi H."/>
            <person name="Yaguchi T."/>
        </authorList>
    </citation>
    <scope>NUCLEOTIDE SEQUENCE [LARGE SCALE GENOMIC DNA]</scope>
    <source>
        <strain evidence="1 2">IFM 46972</strain>
    </source>
</reference>
<protein>
    <submittedName>
        <fullName evidence="1">Uncharacterized protein</fullName>
    </submittedName>
</protein>
<organism evidence="1 2">
    <name type="scientific">Aspergillus udagawae</name>
    <dbReference type="NCBI Taxonomy" id="91492"/>
    <lineage>
        <taxon>Eukaryota</taxon>
        <taxon>Fungi</taxon>
        <taxon>Dikarya</taxon>
        <taxon>Ascomycota</taxon>
        <taxon>Pezizomycotina</taxon>
        <taxon>Eurotiomycetes</taxon>
        <taxon>Eurotiomycetidae</taxon>
        <taxon>Eurotiales</taxon>
        <taxon>Aspergillaceae</taxon>
        <taxon>Aspergillus</taxon>
        <taxon>Aspergillus subgen. Fumigati</taxon>
    </lineage>
</organism>
<comment type="caution">
    <text evidence="1">The sequence shown here is derived from an EMBL/GenBank/DDBJ whole genome shotgun (WGS) entry which is preliminary data.</text>
</comment>
<dbReference type="Proteomes" id="UP000465221">
    <property type="component" value="Unassembled WGS sequence"/>
</dbReference>
<sequence>MPPEPACSPFLLAQSRAERRILEAPAAHLEKINARLGDHPQLLDTIPHIGRTAHVHGIDLDPHTEPGGHRGADRLNNFDNDATWRARRGSRRMHQLPDWICRTETVSGGSRWQRLDARETGCGDDTSALRKATDGVMDLLGGHLAGDAEDEGVEETRYECVAQVHGDCAGGDGTLAEGDLAARVAELHDGFGVVALADAGPRSEGGEDPGFGEAGVDGEVTGAAEVVGIDLNVSCR</sequence>